<accession>A0A4Y2JV53</accession>
<comment type="caution">
    <text evidence="1">The sequence shown here is derived from an EMBL/GenBank/DDBJ whole genome shotgun (WGS) entry which is preliminary data.</text>
</comment>
<dbReference type="Proteomes" id="UP000499080">
    <property type="component" value="Unassembled WGS sequence"/>
</dbReference>
<evidence type="ECO:0000313" key="1">
    <source>
        <dbReference type="EMBL" id="GBM93665.1"/>
    </source>
</evidence>
<sequence length="91" mass="10549">MKIIEDIRDALLHAVEERSPRNPMDLLTALQDLWCEFPPGYLQTPVKSMPRRFPSLLRARGGPDTILRRCTSFFGFSVYLRSDFLLETSTF</sequence>
<proteinExistence type="predicted"/>
<keyword evidence="2" id="KW-1185">Reference proteome</keyword>
<name>A0A4Y2JV53_ARAVE</name>
<gene>
    <name evidence="1" type="ORF">AVEN_132448_1</name>
</gene>
<evidence type="ECO:0000313" key="2">
    <source>
        <dbReference type="Proteomes" id="UP000499080"/>
    </source>
</evidence>
<dbReference type="AlphaFoldDB" id="A0A4Y2JV53"/>
<dbReference type="EMBL" id="BGPR01003896">
    <property type="protein sequence ID" value="GBM93665.1"/>
    <property type="molecule type" value="Genomic_DNA"/>
</dbReference>
<protein>
    <submittedName>
        <fullName evidence="1">Uncharacterized protein</fullName>
    </submittedName>
</protein>
<dbReference type="OrthoDB" id="10006939at2759"/>
<reference evidence="1 2" key="1">
    <citation type="journal article" date="2019" name="Sci. Rep.">
        <title>Orb-weaving spider Araneus ventricosus genome elucidates the spidroin gene catalogue.</title>
        <authorList>
            <person name="Kono N."/>
            <person name="Nakamura H."/>
            <person name="Ohtoshi R."/>
            <person name="Moran D.A.P."/>
            <person name="Shinohara A."/>
            <person name="Yoshida Y."/>
            <person name="Fujiwara M."/>
            <person name="Mori M."/>
            <person name="Tomita M."/>
            <person name="Arakawa K."/>
        </authorList>
    </citation>
    <scope>NUCLEOTIDE SEQUENCE [LARGE SCALE GENOMIC DNA]</scope>
</reference>
<organism evidence="1 2">
    <name type="scientific">Araneus ventricosus</name>
    <name type="common">Orbweaver spider</name>
    <name type="synonym">Epeira ventricosa</name>
    <dbReference type="NCBI Taxonomy" id="182803"/>
    <lineage>
        <taxon>Eukaryota</taxon>
        <taxon>Metazoa</taxon>
        <taxon>Ecdysozoa</taxon>
        <taxon>Arthropoda</taxon>
        <taxon>Chelicerata</taxon>
        <taxon>Arachnida</taxon>
        <taxon>Araneae</taxon>
        <taxon>Araneomorphae</taxon>
        <taxon>Entelegynae</taxon>
        <taxon>Araneoidea</taxon>
        <taxon>Araneidae</taxon>
        <taxon>Araneus</taxon>
    </lineage>
</organism>